<evidence type="ECO:0000313" key="5">
    <source>
        <dbReference type="Proteomes" id="UP001206895"/>
    </source>
</evidence>
<dbReference type="Gene3D" id="3.40.50.12780">
    <property type="entry name" value="N-terminal domain of ligase-like"/>
    <property type="match status" value="1"/>
</dbReference>
<evidence type="ECO:0000259" key="2">
    <source>
        <dbReference type="Pfam" id="PF00501"/>
    </source>
</evidence>
<evidence type="ECO:0000259" key="3">
    <source>
        <dbReference type="Pfam" id="PF13193"/>
    </source>
</evidence>
<feature type="region of interest" description="Disordered" evidence="1">
    <location>
        <begin position="1"/>
        <end position="22"/>
    </location>
</feature>
<dbReference type="EMBL" id="JAMTCJ010000003">
    <property type="protein sequence ID" value="MCP2177072.1"/>
    <property type="molecule type" value="Genomic_DNA"/>
</dbReference>
<accession>A0ABT1HFP8</accession>
<gene>
    <name evidence="4" type="ORF">LX13_002900</name>
</gene>
<organism evidence="4 5">
    <name type="scientific">Williamsia maris</name>
    <dbReference type="NCBI Taxonomy" id="72806"/>
    <lineage>
        <taxon>Bacteria</taxon>
        <taxon>Bacillati</taxon>
        <taxon>Actinomycetota</taxon>
        <taxon>Actinomycetes</taxon>
        <taxon>Mycobacteriales</taxon>
        <taxon>Nocardiaceae</taxon>
        <taxon>Williamsia</taxon>
    </lineage>
</organism>
<keyword evidence="5" id="KW-1185">Reference proteome</keyword>
<dbReference type="InterPro" id="IPR045851">
    <property type="entry name" value="AMP-bd_C_sf"/>
</dbReference>
<dbReference type="Pfam" id="PF00501">
    <property type="entry name" value="AMP-binding"/>
    <property type="match status" value="1"/>
</dbReference>
<comment type="caution">
    <text evidence="4">The sequence shown here is derived from an EMBL/GenBank/DDBJ whole genome shotgun (WGS) entry which is preliminary data.</text>
</comment>
<dbReference type="InterPro" id="IPR000873">
    <property type="entry name" value="AMP-dep_synth/lig_dom"/>
</dbReference>
<evidence type="ECO:0000313" key="4">
    <source>
        <dbReference type="EMBL" id="MCP2177072.1"/>
    </source>
</evidence>
<feature type="domain" description="AMP-binding enzyme C-terminal" evidence="3">
    <location>
        <begin position="445"/>
        <end position="521"/>
    </location>
</feature>
<dbReference type="PANTHER" id="PTHR43767">
    <property type="entry name" value="LONG-CHAIN-FATTY-ACID--COA LIGASE"/>
    <property type="match status" value="1"/>
</dbReference>
<dbReference type="CDD" id="cd17631">
    <property type="entry name" value="FACL_FadD13-like"/>
    <property type="match status" value="1"/>
</dbReference>
<reference evidence="4 5" key="1">
    <citation type="submission" date="2022-06" db="EMBL/GenBank/DDBJ databases">
        <title>Genomic Encyclopedia of Archaeal and Bacterial Type Strains, Phase II (KMG-II): from individual species to whole genera.</title>
        <authorList>
            <person name="Goeker M."/>
        </authorList>
    </citation>
    <scope>NUCLEOTIDE SEQUENCE [LARGE SCALE GENOMIC DNA]</scope>
    <source>
        <strain evidence="4 5">DSM 44693</strain>
    </source>
</reference>
<evidence type="ECO:0000256" key="1">
    <source>
        <dbReference type="SAM" id="MobiDB-lite"/>
    </source>
</evidence>
<dbReference type="PROSITE" id="PS00455">
    <property type="entry name" value="AMP_BINDING"/>
    <property type="match status" value="1"/>
</dbReference>
<dbReference type="Pfam" id="PF13193">
    <property type="entry name" value="AMP-binding_C"/>
    <property type="match status" value="1"/>
</dbReference>
<proteinExistence type="predicted"/>
<dbReference type="NCBIfam" id="NF005857">
    <property type="entry name" value="PRK07786.1"/>
    <property type="match status" value="1"/>
</dbReference>
<dbReference type="SUPFAM" id="SSF56801">
    <property type="entry name" value="Acetyl-CoA synthetase-like"/>
    <property type="match status" value="1"/>
</dbReference>
<dbReference type="Gene3D" id="3.30.300.30">
    <property type="match status" value="1"/>
</dbReference>
<sequence>MTTTGSEPAGGEITEPLRSRRNHWNNRVRRHARMIPGSTALSFAGVETSWRDLDRRTTALAAALHRRGIRFGDRVLILMLNRSEYVEVVLAANLIGVIAVPVNFRMSPAEVGFLADDCGACAIVTETALATTSAAVRASSDTVLHVVEVGTDAAATPVGADHLAYTNLLAEDPSDLPVIDIPEDTVALLMYTSGTTGRPKGAMLSHGNLLSQTVTGMRAMNTRSTDRSSCVAPMFHIAGIVGVAPAIYVGSVSVIHPLGAFSPDDLLDTLERERSTSVFLVPAQWQAVCAAQRDRPRSVSLRVASWGAAPASDTVLRAMAEAFPEAMIVALFGQTEMSPVTCLLEGADALRKIGSVGRVVESVEARVVDDAMNDVAPGGIGEIVYRGPGMMAGYWQNPQGTAEAFAGGWFHSGDLVRVDDEGFVYVVDRKKDMIISGGENIFCAEVENEIFAHPAVADVAVIGRAHEKWGEVPVAVVVLRPDAVAPDAADLSGFLNDRLARFKHPADVVVVDVLPRNAGGKVVKPVLRTAHGSRDAGLHRDTD</sequence>
<feature type="domain" description="AMP-dependent synthetase/ligase" evidence="2">
    <location>
        <begin position="29"/>
        <end position="395"/>
    </location>
</feature>
<dbReference type="InterPro" id="IPR042099">
    <property type="entry name" value="ANL_N_sf"/>
</dbReference>
<dbReference type="InterPro" id="IPR050237">
    <property type="entry name" value="ATP-dep_AMP-bd_enzyme"/>
</dbReference>
<protein>
    <submittedName>
        <fullName evidence="4">Fatty-acyl-CoA synthase</fullName>
    </submittedName>
</protein>
<dbReference type="Proteomes" id="UP001206895">
    <property type="component" value="Unassembled WGS sequence"/>
</dbReference>
<dbReference type="InterPro" id="IPR020845">
    <property type="entry name" value="AMP-binding_CS"/>
</dbReference>
<name>A0ABT1HFP8_9NOCA</name>
<dbReference type="NCBIfam" id="NF004837">
    <property type="entry name" value="PRK06187.1"/>
    <property type="match status" value="1"/>
</dbReference>
<dbReference type="InterPro" id="IPR025110">
    <property type="entry name" value="AMP-bd_C"/>
</dbReference>
<dbReference type="PANTHER" id="PTHR43767:SF1">
    <property type="entry name" value="NONRIBOSOMAL PEPTIDE SYNTHASE PES1 (EUROFUNG)-RELATED"/>
    <property type="match status" value="1"/>
</dbReference>
<dbReference type="RefSeq" id="WP_253662048.1">
    <property type="nucleotide sequence ID" value="NZ_BAAAJQ010000001.1"/>
</dbReference>